<gene>
    <name evidence="2" type="ORF">P5673_031326</name>
</gene>
<evidence type="ECO:0000313" key="3">
    <source>
        <dbReference type="Proteomes" id="UP001249851"/>
    </source>
</evidence>
<comment type="caution">
    <text evidence="2">The sequence shown here is derived from an EMBL/GenBank/DDBJ whole genome shotgun (WGS) entry which is preliminary data.</text>
</comment>
<name>A0AAD9USV3_ACRCE</name>
<keyword evidence="1" id="KW-0812">Transmembrane</keyword>
<proteinExistence type="predicted"/>
<evidence type="ECO:0000313" key="2">
    <source>
        <dbReference type="EMBL" id="KAK2548432.1"/>
    </source>
</evidence>
<accession>A0AAD9USV3</accession>
<keyword evidence="1" id="KW-1133">Transmembrane helix</keyword>
<dbReference type="EMBL" id="JARQWQ010000146">
    <property type="protein sequence ID" value="KAK2548432.1"/>
    <property type="molecule type" value="Genomic_DNA"/>
</dbReference>
<dbReference type="Proteomes" id="UP001249851">
    <property type="component" value="Unassembled WGS sequence"/>
</dbReference>
<sequence>MAFRVLRKCFVVPAIAVILICLKYFFFGHYARNSGTITRISTPVPSVENVTISSIKSNAFLAATMINKGMLYPSAVCVVDPAIIECIGLGFAAFLLKTLDHIRFCGFLGIHRPVVYWRACDVVCSRNPRVNSWNWYFEPVNPGLEIQVEKVLCIILPNEDVFGGRFIRILDSSFRNRSMMKGYEHSTIITDRERKQVNKVINQYVTPNSRIKEKVRVFYDRHLAGFNLLGVHVRGTDHWTETPEQKLPPLLSWVNKAAEILETLPHPRKVFIASDNDEVIKSFVEFFGKEKVAFIDAVRAKRYHSQIPPHDIRFSTDSNARALGTQVLMDILLLARCEHFLHAESSVASLASYFNPNMRSYFLDPDKKLLKGEKQDHNRNAQNEEINARQRQTADFLQDWEEKLTEGREMTQCFLKIHKTNTCFNTTKGILVDLEETRRFLKGH</sequence>
<evidence type="ECO:0000256" key="1">
    <source>
        <dbReference type="SAM" id="Phobius"/>
    </source>
</evidence>
<protein>
    <submittedName>
        <fullName evidence="2">Uncharacterized protein</fullName>
    </submittedName>
</protein>
<organism evidence="2 3">
    <name type="scientific">Acropora cervicornis</name>
    <name type="common">Staghorn coral</name>
    <dbReference type="NCBI Taxonomy" id="6130"/>
    <lineage>
        <taxon>Eukaryota</taxon>
        <taxon>Metazoa</taxon>
        <taxon>Cnidaria</taxon>
        <taxon>Anthozoa</taxon>
        <taxon>Hexacorallia</taxon>
        <taxon>Scleractinia</taxon>
        <taxon>Astrocoeniina</taxon>
        <taxon>Acroporidae</taxon>
        <taxon>Acropora</taxon>
    </lineage>
</organism>
<feature type="transmembrane region" description="Helical" evidence="1">
    <location>
        <begin position="9"/>
        <end position="27"/>
    </location>
</feature>
<dbReference type="Gene3D" id="3.40.50.11350">
    <property type="match status" value="1"/>
</dbReference>
<keyword evidence="1" id="KW-0472">Membrane</keyword>
<reference evidence="2" key="1">
    <citation type="journal article" date="2023" name="G3 (Bethesda)">
        <title>Whole genome assembly and annotation of the endangered Caribbean coral Acropora cervicornis.</title>
        <authorList>
            <person name="Selwyn J.D."/>
            <person name="Vollmer S.V."/>
        </authorList>
    </citation>
    <scope>NUCLEOTIDE SEQUENCE</scope>
    <source>
        <strain evidence="2">K2</strain>
    </source>
</reference>
<dbReference type="AlphaFoldDB" id="A0AAD9USV3"/>
<keyword evidence="3" id="KW-1185">Reference proteome</keyword>
<reference evidence="2" key="2">
    <citation type="journal article" date="2023" name="Science">
        <title>Genomic signatures of disease resistance in endangered staghorn corals.</title>
        <authorList>
            <person name="Vollmer S.V."/>
            <person name="Selwyn J.D."/>
            <person name="Despard B.A."/>
            <person name="Roesel C.L."/>
        </authorList>
    </citation>
    <scope>NUCLEOTIDE SEQUENCE</scope>
    <source>
        <strain evidence="2">K2</strain>
    </source>
</reference>